<dbReference type="Gramene" id="TraesCAD_scaffold_017248_01G000100.1">
    <property type="protein sequence ID" value="TraesCAD_scaffold_017248_01G000100.1"/>
    <property type="gene ID" value="TraesCAD_scaffold_017248_01G000100"/>
</dbReference>
<keyword evidence="1" id="KW-0812">Transmembrane</keyword>
<sequence length="110" mass="12073">MVVHVVLLAAPAVGGFLLHAFKFSILLWPFNLTLPLLRDLPRVCATLRGAASLYAAELRASLGGRRRRAPRAPVPQLDHQYSALRPVQRRPRPAGQLVAQAMLALVDVSY</sequence>
<name>A0A3B6B673_WHEAT</name>
<protein>
    <submittedName>
        <fullName evidence="2">Uncharacterized protein</fullName>
    </submittedName>
</protein>
<keyword evidence="3" id="KW-1185">Reference proteome</keyword>
<reference evidence="2" key="2">
    <citation type="submission" date="2018-10" db="UniProtKB">
        <authorList>
            <consortium name="EnsemblPlants"/>
        </authorList>
    </citation>
    <scope>IDENTIFICATION</scope>
</reference>
<proteinExistence type="predicted"/>
<dbReference type="Gramene" id="TraesCS2A02G513700.1">
    <property type="protein sequence ID" value="TraesCS2A02G513700.1"/>
    <property type="gene ID" value="TraesCS2A02G513700"/>
</dbReference>
<feature type="transmembrane region" description="Helical" evidence="1">
    <location>
        <begin position="6"/>
        <end position="28"/>
    </location>
</feature>
<dbReference type="Gramene" id="TraesCS2A03G1194600.1">
    <property type="protein sequence ID" value="TraesCS2A03G1194600.1.CDS"/>
    <property type="gene ID" value="TraesCS2A03G1194600"/>
</dbReference>
<dbReference type="Gramene" id="TraesROB_scaffold_036492_01G000100.1">
    <property type="protein sequence ID" value="TraesROB_scaffold_036492_01G000100.1"/>
    <property type="gene ID" value="TraesROB_scaffold_036492_01G000100"/>
</dbReference>
<dbReference type="EnsemblPlants" id="TraesCS2A02G513700.1">
    <property type="protein sequence ID" value="TraesCS2A02G513700.1"/>
    <property type="gene ID" value="TraesCS2A02G513700"/>
</dbReference>
<evidence type="ECO:0000313" key="3">
    <source>
        <dbReference type="Proteomes" id="UP000019116"/>
    </source>
</evidence>
<keyword evidence="1" id="KW-1133">Transmembrane helix</keyword>
<dbReference type="Gramene" id="TraesCLE_scaffold_017478_01G000400.1">
    <property type="protein sequence ID" value="TraesCLE_scaffold_017478_01G000400.1"/>
    <property type="gene ID" value="TraesCLE_scaffold_017478_01G000400"/>
</dbReference>
<dbReference type="AlphaFoldDB" id="A0A3B6B673"/>
<evidence type="ECO:0000256" key="1">
    <source>
        <dbReference type="SAM" id="Phobius"/>
    </source>
</evidence>
<dbReference type="Proteomes" id="UP000019116">
    <property type="component" value="Chromosome 2A"/>
</dbReference>
<dbReference type="OMA" id="APVPQMD"/>
<reference evidence="2" key="1">
    <citation type="submission" date="2018-08" db="EMBL/GenBank/DDBJ databases">
        <authorList>
            <person name="Rossello M."/>
        </authorList>
    </citation>
    <scope>NUCLEOTIDE SEQUENCE [LARGE SCALE GENOMIC DNA]</scope>
    <source>
        <strain evidence="2">cv. Chinese Spring</strain>
    </source>
</reference>
<organism evidence="2">
    <name type="scientific">Triticum aestivum</name>
    <name type="common">Wheat</name>
    <dbReference type="NCBI Taxonomy" id="4565"/>
    <lineage>
        <taxon>Eukaryota</taxon>
        <taxon>Viridiplantae</taxon>
        <taxon>Streptophyta</taxon>
        <taxon>Embryophyta</taxon>
        <taxon>Tracheophyta</taxon>
        <taxon>Spermatophyta</taxon>
        <taxon>Magnoliopsida</taxon>
        <taxon>Liliopsida</taxon>
        <taxon>Poales</taxon>
        <taxon>Poaceae</taxon>
        <taxon>BOP clade</taxon>
        <taxon>Pooideae</taxon>
        <taxon>Triticodae</taxon>
        <taxon>Triticeae</taxon>
        <taxon>Triticinae</taxon>
        <taxon>Triticum</taxon>
    </lineage>
</organism>
<dbReference type="Gramene" id="TraesRN2A0101190500.1">
    <property type="protein sequence ID" value="TraesRN2A0101190500.1"/>
    <property type="gene ID" value="TraesRN2A0101190500"/>
</dbReference>
<accession>A0A3B6B673</accession>
<evidence type="ECO:0000313" key="2">
    <source>
        <dbReference type="EnsemblPlants" id="TraesCS2A02G513700.1"/>
    </source>
</evidence>
<keyword evidence="1" id="KW-0472">Membrane</keyword>